<dbReference type="RefSeq" id="WP_182383353.1">
    <property type="nucleotide sequence ID" value="NZ_JABXQT010000001.1"/>
</dbReference>
<evidence type="ECO:0000313" key="2">
    <source>
        <dbReference type="Proteomes" id="UP000533461"/>
    </source>
</evidence>
<sequence>MSGAKHGHRRPSETSPTYISWLSMQRRCNYPGDAYYGDYGGRGISVCERWGNFESFLKDMGEHPAGHTLDRIDVDKAYSPENCRWATPKDQARNRRSNHMLDTPAGRMCITKAAETYGVKVKTIAHRLSRGWSVEKALLTQPWQGNNE</sequence>
<dbReference type="AlphaFoldDB" id="A0A7W3DF85"/>
<comment type="caution">
    <text evidence="1">The sequence shown here is derived from an EMBL/GenBank/DDBJ whole genome shotgun (WGS) entry which is preliminary data.</text>
</comment>
<accession>A0A7W3DF85</accession>
<proteinExistence type="predicted"/>
<evidence type="ECO:0000313" key="1">
    <source>
        <dbReference type="EMBL" id="MBA8077662.1"/>
    </source>
</evidence>
<dbReference type="EMBL" id="JABXRP010000001">
    <property type="protein sequence ID" value="MBA8077662.1"/>
    <property type="molecule type" value="Genomic_DNA"/>
</dbReference>
<dbReference type="Proteomes" id="UP000533461">
    <property type="component" value="Unassembled WGS sequence"/>
</dbReference>
<name>A0A7W3DF85_ENTAS</name>
<gene>
    <name evidence="1" type="ORF">HV056_14080</name>
</gene>
<protein>
    <submittedName>
        <fullName evidence="1">Uncharacterized protein</fullName>
    </submittedName>
</protein>
<organism evidence="1 2">
    <name type="scientific">Enterobacter asburiae</name>
    <dbReference type="NCBI Taxonomy" id="61645"/>
    <lineage>
        <taxon>Bacteria</taxon>
        <taxon>Pseudomonadati</taxon>
        <taxon>Pseudomonadota</taxon>
        <taxon>Gammaproteobacteria</taxon>
        <taxon>Enterobacterales</taxon>
        <taxon>Enterobacteriaceae</taxon>
        <taxon>Enterobacter</taxon>
        <taxon>Enterobacter cloacae complex</taxon>
    </lineage>
</organism>
<reference evidence="1 2" key="1">
    <citation type="submission" date="2020-06" db="EMBL/GenBank/DDBJ databases">
        <title>REHAB project genomes.</title>
        <authorList>
            <person name="Shaw L.P."/>
        </authorList>
    </citation>
    <scope>NUCLEOTIDE SEQUENCE [LARGE SCALE GENOMIC DNA]</scope>
    <source>
        <strain evidence="1 2">RHBSTW-00074</strain>
    </source>
</reference>